<sequence length="323" mass="35304">MSLPLKVRMGIRDEWDSPNCELRTALGNVAGTLGTVPEIKPDWSVLVAALEGPYGDVGRIVPGVAGLVTAWVHALADLIADKEHEAWAETLLEKMHGSDLKVLLNVSPDPNSTDPVTKWTEQHAFELTLPQKESANPRATRPLNKAALLAVWDVGQPASAEDDDEPGWARVTTEVTEDAPAATARSSTAVAPAAPGYIPSLATFPRPEQLLQRAPYHLIVSWGSTIEIQGTHSPSLEFIAAYLKKWCRSDHVQYNAPPVFTIKLHENQFALGSVYDRLTIAPERHATVTIPIVLALVENALGYTPVSSDVRLWHYRRDAELKA</sequence>
<gene>
    <name evidence="1" type="ORF">Q8F55_007300</name>
</gene>
<protein>
    <submittedName>
        <fullName evidence="1">Uncharacterized protein</fullName>
    </submittedName>
</protein>
<reference evidence="1 2" key="1">
    <citation type="submission" date="2023-08" db="EMBL/GenBank/DDBJ databases">
        <title>Annotated Genome Sequence of Vanrija albida AlHP1.</title>
        <authorList>
            <person name="Herzog R."/>
        </authorList>
    </citation>
    <scope>NUCLEOTIDE SEQUENCE [LARGE SCALE GENOMIC DNA]</scope>
    <source>
        <strain evidence="1 2">AlHP1</strain>
    </source>
</reference>
<comment type="caution">
    <text evidence="1">The sequence shown here is derived from an EMBL/GenBank/DDBJ whole genome shotgun (WGS) entry which is preliminary data.</text>
</comment>
<dbReference type="GeneID" id="95988343"/>
<evidence type="ECO:0000313" key="2">
    <source>
        <dbReference type="Proteomes" id="UP001565368"/>
    </source>
</evidence>
<name>A0ABR3PZJ3_9TREE</name>
<evidence type="ECO:0000313" key="1">
    <source>
        <dbReference type="EMBL" id="KAL1407864.1"/>
    </source>
</evidence>
<accession>A0ABR3PZJ3</accession>
<organism evidence="1 2">
    <name type="scientific">Vanrija albida</name>
    <dbReference type="NCBI Taxonomy" id="181172"/>
    <lineage>
        <taxon>Eukaryota</taxon>
        <taxon>Fungi</taxon>
        <taxon>Dikarya</taxon>
        <taxon>Basidiomycota</taxon>
        <taxon>Agaricomycotina</taxon>
        <taxon>Tremellomycetes</taxon>
        <taxon>Trichosporonales</taxon>
        <taxon>Trichosporonaceae</taxon>
        <taxon>Vanrija</taxon>
    </lineage>
</organism>
<dbReference type="Proteomes" id="UP001565368">
    <property type="component" value="Unassembled WGS sequence"/>
</dbReference>
<dbReference type="RefSeq" id="XP_069207808.1">
    <property type="nucleotide sequence ID" value="XM_069355737.1"/>
</dbReference>
<proteinExistence type="predicted"/>
<keyword evidence="2" id="KW-1185">Reference proteome</keyword>
<dbReference type="EMBL" id="JBBXJM010000005">
    <property type="protein sequence ID" value="KAL1407864.1"/>
    <property type="molecule type" value="Genomic_DNA"/>
</dbReference>